<dbReference type="InterPro" id="IPR016181">
    <property type="entry name" value="Acyl_CoA_acyltransferase"/>
</dbReference>
<dbReference type="PANTHER" id="PTHR42791">
    <property type="entry name" value="GNAT FAMILY ACETYLTRANSFERASE"/>
    <property type="match status" value="1"/>
</dbReference>
<dbReference type="InterPro" id="IPR052523">
    <property type="entry name" value="Trichothecene_AcTrans"/>
</dbReference>
<dbReference type="PANTHER" id="PTHR42791:SF1">
    <property type="entry name" value="N-ACETYLTRANSFERASE DOMAIN-CONTAINING PROTEIN"/>
    <property type="match status" value="1"/>
</dbReference>
<evidence type="ECO:0000259" key="1">
    <source>
        <dbReference type="PROSITE" id="PS51186"/>
    </source>
</evidence>
<sequence length="201" mass="23039">MLDYQLKFPDLSQALYRALSKDAFYVTLQESIEGDAKQKKQAMLAYMDFSISEAQKYGACYIPKNQHYGVSVWSKPIPDELSEQKKVEKISFIHEFLGQAAQQVYSDICNNMSDNAQPLVAKSDWYLSIIGILPDYQGQGLGPGLIENILQQTDKAGIATYLETFTKRNLTFYFRLGYQTVGDFFEPVTKAQYWLLRRQPL</sequence>
<keyword evidence="3" id="KW-1185">Reference proteome</keyword>
<dbReference type="PROSITE" id="PS51186">
    <property type="entry name" value="GNAT"/>
    <property type="match status" value="1"/>
</dbReference>
<feature type="domain" description="N-acetyltransferase" evidence="1">
    <location>
        <begin position="49"/>
        <end position="199"/>
    </location>
</feature>
<gene>
    <name evidence="2" type="ORF">ABVT43_19625</name>
</gene>
<reference evidence="2 3" key="1">
    <citation type="submission" date="2024-06" db="EMBL/GenBank/DDBJ databases">
        <authorList>
            <person name="Li F."/>
        </authorList>
    </citation>
    <scope>NUCLEOTIDE SEQUENCE [LARGE SCALE GENOMIC DNA]</scope>
    <source>
        <strain evidence="2 3">GXAS 311</strain>
    </source>
</reference>
<protein>
    <submittedName>
        <fullName evidence="2">GNAT family N-acetyltransferase</fullName>
    </submittedName>
</protein>
<dbReference type="SUPFAM" id="SSF55729">
    <property type="entry name" value="Acyl-CoA N-acyltransferases (Nat)"/>
    <property type="match status" value="1"/>
</dbReference>
<accession>A0ABV2BZJ4</accession>
<dbReference type="RefSeq" id="WP_353897941.1">
    <property type="nucleotide sequence ID" value="NZ_JBEVCJ010000051.1"/>
</dbReference>
<dbReference type="InterPro" id="IPR000182">
    <property type="entry name" value="GNAT_dom"/>
</dbReference>
<dbReference type="CDD" id="cd04301">
    <property type="entry name" value="NAT_SF"/>
    <property type="match status" value="1"/>
</dbReference>
<evidence type="ECO:0000313" key="3">
    <source>
        <dbReference type="Proteomes" id="UP001548189"/>
    </source>
</evidence>
<dbReference type="Pfam" id="PF13508">
    <property type="entry name" value="Acetyltransf_7"/>
    <property type="match status" value="1"/>
</dbReference>
<name>A0ABV2BZJ4_9GAMM</name>
<dbReference type="Proteomes" id="UP001548189">
    <property type="component" value="Unassembled WGS sequence"/>
</dbReference>
<proteinExistence type="predicted"/>
<organism evidence="2 3">
    <name type="scientific">Aliikangiella maris</name>
    <dbReference type="NCBI Taxonomy" id="3162458"/>
    <lineage>
        <taxon>Bacteria</taxon>
        <taxon>Pseudomonadati</taxon>
        <taxon>Pseudomonadota</taxon>
        <taxon>Gammaproteobacteria</taxon>
        <taxon>Oceanospirillales</taxon>
        <taxon>Pleioneaceae</taxon>
        <taxon>Aliikangiella</taxon>
    </lineage>
</organism>
<evidence type="ECO:0000313" key="2">
    <source>
        <dbReference type="EMBL" id="MET1257357.1"/>
    </source>
</evidence>
<dbReference type="Gene3D" id="3.40.630.30">
    <property type="match status" value="1"/>
</dbReference>
<comment type="caution">
    <text evidence="2">The sequence shown here is derived from an EMBL/GenBank/DDBJ whole genome shotgun (WGS) entry which is preliminary data.</text>
</comment>
<dbReference type="EMBL" id="JBEVCJ010000051">
    <property type="protein sequence ID" value="MET1257357.1"/>
    <property type="molecule type" value="Genomic_DNA"/>
</dbReference>